<dbReference type="Pfam" id="PF13443">
    <property type="entry name" value="HTH_26"/>
    <property type="match status" value="1"/>
</dbReference>
<sequence length="259" mass="28965">MDAKTMRARLQQFLAERDLSINDWCRRAGIEPGAVYAFMNRRTNDIGTLRLVALAEAEGCTVDQILGRTPVDKATMISLAQPILEDRGDSVTLIDVARLTGLPPAALQSIWLTIDDLVVDAYLDLWRRANEPVLSLPDDGDKATKVLQRIQAAGVRTIDWMQARLRFAVAFNRAILLTSAQRRAEFRRLRQESAEIYCARVLAPARDLMPLDAPHQVELALVLSDTAVQATLLNIDTPRRAVPDFRRRVEAITLGQIVK</sequence>
<accession>A0ABW9ZD37</accession>
<dbReference type="EMBL" id="JAABLP010000001">
    <property type="protein sequence ID" value="NBN62750.1"/>
    <property type="molecule type" value="Genomic_DNA"/>
</dbReference>
<dbReference type="Gene3D" id="1.10.260.40">
    <property type="entry name" value="lambda repressor-like DNA-binding domains"/>
    <property type="match status" value="1"/>
</dbReference>
<dbReference type="InterPro" id="IPR001387">
    <property type="entry name" value="Cro/C1-type_HTH"/>
</dbReference>
<dbReference type="InterPro" id="IPR010982">
    <property type="entry name" value="Lambda_DNA-bd_dom_sf"/>
</dbReference>
<organism evidence="2 3">
    <name type="scientific">Pannonibacter tanglangensis</name>
    <dbReference type="NCBI Taxonomy" id="2750084"/>
    <lineage>
        <taxon>Bacteria</taxon>
        <taxon>Pseudomonadati</taxon>
        <taxon>Pseudomonadota</taxon>
        <taxon>Alphaproteobacteria</taxon>
        <taxon>Hyphomicrobiales</taxon>
        <taxon>Stappiaceae</taxon>
        <taxon>Pannonibacter</taxon>
    </lineage>
</organism>
<protein>
    <submittedName>
        <fullName evidence="2">Helix-turn-helix domain-containing protein</fullName>
    </submittedName>
</protein>
<evidence type="ECO:0000313" key="3">
    <source>
        <dbReference type="Proteomes" id="UP000541347"/>
    </source>
</evidence>
<feature type="domain" description="HTH cro/C1-type" evidence="1">
    <location>
        <begin position="9"/>
        <end position="69"/>
    </location>
</feature>
<evidence type="ECO:0000259" key="1">
    <source>
        <dbReference type="Pfam" id="PF13443"/>
    </source>
</evidence>
<gene>
    <name evidence="2" type="ORF">GWI71_03565</name>
</gene>
<evidence type="ECO:0000313" key="2">
    <source>
        <dbReference type="EMBL" id="NBN62750.1"/>
    </source>
</evidence>
<name>A0ABW9ZD37_9HYPH</name>
<dbReference type="RefSeq" id="WP_161673963.1">
    <property type="nucleotide sequence ID" value="NZ_JAABLP010000001.1"/>
</dbReference>
<reference evidence="2 3" key="1">
    <citation type="submission" date="2020-01" db="EMBL/GenBank/DDBJ databases">
        <authorList>
            <person name="Peng S.Y."/>
            <person name="Li J."/>
            <person name="Wang M."/>
            <person name="Wang L."/>
            <person name="Wang C.Q."/>
            <person name="Wang J.R."/>
        </authorList>
    </citation>
    <scope>NUCLEOTIDE SEQUENCE [LARGE SCALE GENOMIC DNA]</scope>
    <source>
        <strain evidence="2 3">XCT-34</strain>
    </source>
</reference>
<keyword evidence="3" id="KW-1185">Reference proteome</keyword>
<proteinExistence type="predicted"/>
<dbReference type="Proteomes" id="UP000541347">
    <property type="component" value="Unassembled WGS sequence"/>
</dbReference>
<dbReference type="SUPFAM" id="SSF47413">
    <property type="entry name" value="lambda repressor-like DNA-binding domains"/>
    <property type="match status" value="1"/>
</dbReference>
<comment type="caution">
    <text evidence="2">The sequence shown here is derived from an EMBL/GenBank/DDBJ whole genome shotgun (WGS) entry which is preliminary data.</text>
</comment>